<keyword evidence="4" id="KW-1185">Reference proteome</keyword>
<protein>
    <submittedName>
        <fullName evidence="3">Uncharacterized protein</fullName>
    </submittedName>
</protein>
<dbReference type="EMBL" id="OBDO01000009">
    <property type="protein sequence ID" value="SNX97938.1"/>
    <property type="molecule type" value="Genomic_DNA"/>
</dbReference>
<gene>
    <name evidence="3" type="ORF">SAMN06893097_10918</name>
</gene>
<dbReference type="Proteomes" id="UP000219514">
    <property type="component" value="Unassembled WGS sequence"/>
</dbReference>
<sequence length="102" mass="10676">MSASPPESLSADEPEEEGAEYGGQLIEDKAEVRWALVLEGRLRSEFRGSQRALTIVVGLLGIVAGVLGWQASGSACGLATMVATLLLVSIYMLLGKGGRRSA</sequence>
<keyword evidence="2" id="KW-0472">Membrane</keyword>
<feature type="transmembrane region" description="Helical" evidence="2">
    <location>
        <begin position="52"/>
        <end position="71"/>
    </location>
</feature>
<keyword evidence="2" id="KW-0812">Transmembrane</keyword>
<feature type="compositionally biased region" description="Acidic residues" evidence="1">
    <location>
        <begin position="10"/>
        <end position="19"/>
    </location>
</feature>
<name>A0A285EFP3_9ACTN</name>
<evidence type="ECO:0000313" key="4">
    <source>
        <dbReference type="Proteomes" id="UP000219514"/>
    </source>
</evidence>
<dbReference type="AlphaFoldDB" id="A0A285EFP3"/>
<evidence type="ECO:0000313" key="3">
    <source>
        <dbReference type="EMBL" id="SNX97938.1"/>
    </source>
</evidence>
<evidence type="ECO:0000256" key="1">
    <source>
        <dbReference type="SAM" id="MobiDB-lite"/>
    </source>
</evidence>
<feature type="transmembrane region" description="Helical" evidence="2">
    <location>
        <begin position="77"/>
        <end position="94"/>
    </location>
</feature>
<dbReference type="RefSeq" id="WP_097207897.1">
    <property type="nucleotide sequence ID" value="NZ_JACHXB010000001.1"/>
</dbReference>
<reference evidence="3 4" key="1">
    <citation type="submission" date="2017-09" db="EMBL/GenBank/DDBJ databases">
        <authorList>
            <person name="Ehlers B."/>
            <person name="Leendertz F.H."/>
        </authorList>
    </citation>
    <scope>NUCLEOTIDE SEQUENCE [LARGE SCALE GENOMIC DNA]</scope>
    <source>
        <strain evidence="3 4">DSM 46844</strain>
    </source>
</reference>
<keyword evidence="2" id="KW-1133">Transmembrane helix</keyword>
<evidence type="ECO:0000256" key="2">
    <source>
        <dbReference type="SAM" id="Phobius"/>
    </source>
</evidence>
<organism evidence="3 4">
    <name type="scientific">Geodermatophilus sabuli</name>
    <dbReference type="NCBI Taxonomy" id="1564158"/>
    <lineage>
        <taxon>Bacteria</taxon>
        <taxon>Bacillati</taxon>
        <taxon>Actinomycetota</taxon>
        <taxon>Actinomycetes</taxon>
        <taxon>Geodermatophilales</taxon>
        <taxon>Geodermatophilaceae</taxon>
        <taxon>Geodermatophilus</taxon>
    </lineage>
</organism>
<dbReference type="OrthoDB" id="9861454at2"/>
<feature type="region of interest" description="Disordered" evidence="1">
    <location>
        <begin position="1"/>
        <end position="24"/>
    </location>
</feature>
<proteinExistence type="predicted"/>
<accession>A0A285EFP3</accession>